<evidence type="ECO:0000313" key="2">
    <source>
        <dbReference type="Proteomes" id="UP000265703"/>
    </source>
</evidence>
<evidence type="ECO:0000313" key="1">
    <source>
        <dbReference type="EMBL" id="RIA86069.1"/>
    </source>
</evidence>
<dbReference type="AlphaFoldDB" id="A0A397SME5"/>
<organism evidence="1 2">
    <name type="scientific">Glomus cerebriforme</name>
    <dbReference type="NCBI Taxonomy" id="658196"/>
    <lineage>
        <taxon>Eukaryota</taxon>
        <taxon>Fungi</taxon>
        <taxon>Fungi incertae sedis</taxon>
        <taxon>Mucoromycota</taxon>
        <taxon>Glomeromycotina</taxon>
        <taxon>Glomeromycetes</taxon>
        <taxon>Glomerales</taxon>
        <taxon>Glomeraceae</taxon>
        <taxon>Glomus</taxon>
    </lineage>
</organism>
<name>A0A397SME5_9GLOM</name>
<gene>
    <name evidence="1" type="ORF">C1645_780457</name>
</gene>
<comment type="caution">
    <text evidence="1">The sequence shown here is derived from an EMBL/GenBank/DDBJ whole genome shotgun (WGS) entry which is preliminary data.</text>
</comment>
<protein>
    <submittedName>
        <fullName evidence="1">Uncharacterized protein</fullName>
    </submittedName>
</protein>
<accession>A0A397SME5</accession>
<dbReference type="Proteomes" id="UP000265703">
    <property type="component" value="Unassembled WGS sequence"/>
</dbReference>
<sequence length="170" mass="19580">MPLTEDNILLNLLIESVATIPLNSIEFGRLSITGLQYLLTYTHEKEKPFATPEFEVFRYSAILAAKQVSNDAWKTLMEKLPASEQMEQIVQVENKFIPDHQKVAKELKPLVKCIDFRRIKGQVLVDIIEPLEIIPAEIILNVYQLTFMKLIMFGISLHVDQNLLLKIMEK</sequence>
<feature type="non-terminal residue" evidence="1">
    <location>
        <position position="170"/>
    </location>
</feature>
<proteinExistence type="predicted"/>
<dbReference type="EMBL" id="QKYT01000385">
    <property type="protein sequence ID" value="RIA86069.1"/>
    <property type="molecule type" value="Genomic_DNA"/>
</dbReference>
<dbReference type="OrthoDB" id="2442058at2759"/>
<reference evidence="1 2" key="1">
    <citation type="submission" date="2018-06" db="EMBL/GenBank/DDBJ databases">
        <title>Comparative genomics reveals the genomic features of Rhizophagus irregularis, R. cerebriforme, R. diaphanum and Gigaspora rosea, and their symbiotic lifestyle signature.</title>
        <authorList>
            <person name="Morin E."/>
            <person name="San Clemente H."/>
            <person name="Chen E.C.H."/>
            <person name="De La Providencia I."/>
            <person name="Hainaut M."/>
            <person name="Kuo A."/>
            <person name="Kohler A."/>
            <person name="Murat C."/>
            <person name="Tang N."/>
            <person name="Roy S."/>
            <person name="Loubradou J."/>
            <person name="Henrissat B."/>
            <person name="Grigoriev I.V."/>
            <person name="Corradi N."/>
            <person name="Roux C."/>
            <person name="Martin F.M."/>
        </authorList>
    </citation>
    <scope>NUCLEOTIDE SEQUENCE [LARGE SCALE GENOMIC DNA]</scope>
    <source>
        <strain evidence="1 2">DAOM 227022</strain>
    </source>
</reference>
<keyword evidence="2" id="KW-1185">Reference proteome</keyword>